<reference evidence="5 6" key="1">
    <citation type="submission" date="2016-07" db="EMBL/GenBank/DDBJ databases">
        <authorList>
            <person name="Lefevre C.T."/>
        </authorList>
    </citation>
    <scope>NUCLEOTIDE SEQUENCE [LARGE SCALE GENOMIC DNA]</scope>
    <source>
        <strain evidence="5">PR1</strain>
    </source>
</reference>
<dbReference type="AlphaFoldDB" id="A0A1C3RFL8"/>
<keyword evidence="2" id="KW-0479">Metal-binding</keyword>
<evidence type="ECO:0000313" key="5">
    <source>
        <dbReference type="EMBL" id="SCA56004.1"/>
    </source>
</evidence>
<protein>
    <recommendedName>
        <fullName evidence="4">Hemerythrin-like domain-containing protein</fullName>
    </recommendedName>
</protein>
<sequence length="132" mass="15516">MSIFTWQDAYSVDEGMIDTQHKKLLKIAETLFNAVLAQKEEKYIESCFDDLLSYTQKHFNDEETYFKKIGSEKLSPHAEEHKVLATELQNVWQMELLGFNDEKGRELLTWVEDRLIPHMMIDDSEAFHSAKD</sequence>
<keyword evidence="6" id="KW-1185">Reference proteome</keyword>
<dbReference type="RefSeq" id="WP_069186691.1">
    <property type="nucleotide sequence ID" value="NZ_FLYE01000007.1"/>
</dbReference>
<dbReference type="NCBIfam" id="TIGR02481">
    <property type="entry name" value="hemeryth_dom"/>
    <property type="match status" value="1"/>
</dbReference>
<accession>A0A1C3RFL8</accession>
<organism evidence="5 6">
    <name type="scientific">Candidatus Terasakiella magnetica</name>
    <dbReference type="NCBI Taxonomy" id="1867952"/>
    <lineage>
        <taxon>Bacteria</taxon>
        <taxon>Pseudomonadati</taxon>
        <taxon>Pseudomonadota</taxon>
        <taxon>Alphaproteobacteria</taxon>
        <taxon>Rhodospirillales</taxon>
        <taxon>Terasakiellaceae</taxon>
        <taxon>Terasakiella</taxon>
    </lineage>
</organism>
<dbReference type="STRING" id="1867952.MTBPR1_150051"/>
<name>A0A1C3RFL8_9PROT</name>
<feature type="domain" description="Hemerythrin-like" evidence="4">
    <location>
        <begin position="16"/>
        <end position="127"/>
    </location>
</feature>
<dbReference type="Gene3D" id="1.20.120.50">
    <property type="entry name" value="Hemerythrin-like"/>
    <property type="match status" value="1"/>
</dbReference>
<dbReference type="EMBL" id="FLYE01000007">
    <property type="protein sequence ID" value="SCA56004.1"/>
    <property type="molecule type" value="Genomic_DNA"/>
</dbReference>
<dbReference type="OrthoDB" id="129558at2"/>
<dbReference type="SUPFAM" id="SSF47188">
    <property type="entry name" value="Hemerythrin-like"/>
    <property type="match status" value="1"/>
</dbReference>
<dbReference type="InterPro" id="IPR012312">
    <property type="entry name" value="Hemerythrin-like"/>
</dbReference>
<evidence type="ECO:0000259" key="4">
    <source>
        <dbReference type="Pfam" id="PF01814"/>
    </source>
</evidence>
<dbReference type="PANTHER" id="PTHR37164:SF1">
    <property type="entry name" value="BACTERIOHEMERYTHRIN"/>
    <property type="match status" value="1"/>
</dbReference>
<dbReference type="InterPro" id="IPR012827">
    <property type="entry name" value="Hemerythrin_metal-bd"/>
</dbReference>
<dbReference type="Pfam" id="PF01814">
    <property type="entry name" value="Hemerythrin"/>
    <property type="match status" value="1"/>
</dbReference>
<keyword evidence="3" id="KW-0408">Iron</keyword>
<dbReference type="InterPro" id="IPR035938">
    <property type="entry name" value="Hemerythrin-like_sf"/>
</dbReference>
<evidence type="ECO:0000256" key="2">
    <source>
        <dbReference type="ARBA" id="ARBA00022723"/>
    </source>
</evidence>
<dbReference type="Proteomes" id="UP000231658">
    <property type="component" value="Unassembled WGS sequence"/>
</dbReference>
<comment type="similarity">
    <text evidence="1">Belongs to the hemerythrin family.</text>
</comment>
<gene>
    <name evidence="5" type="ORF">MTBPR1_150051</name>
</gene>
<dbReference type="GO" id="GO:0046872">
    <property type="term" value="F:metal ion binding"/>
    <property type="evidence" value="ECO:0007669"/>
    <property type="project" value="UniProtKB-KW"/>
</dbReference>
<evidence type="ECO:0000313" key="6">
    <source>
        <dbReference type="Proteomes" id="UP000231658"/>
    </source>
</evidence>
<evidence type="ECO:0000256" key="3">
    <source>
        <dbReference type="ARBA" id="ARBA00023004"/>
    </source>
</evidence>
<dbReference type="InterPro" id="IPR050669">
    <property type="entry name" value="Hemerythrin"/>
</dbReference>
<dbReference type="CDD" id="cd12107">
    <property type="entry name" value="Hemerythrin"/>
    <property type="match status" value="1"/>
</dbReference>
<evidence type="ECO:0000256" key="1">
    <source>
        <dbReference type="ARBA" id="ARBA00010587"/>
    </source>
</evidence>
<proteinExistence type="inferred from homology"/>
<dbReference type="PANTHER" id="PTHR37164">
    <property type="entry name" value="BACTERIOHEMERYTHRIN"/>
    <property type="match status" value="1"/>
</dbReference>